<protein>
    <submittedName>
        <fullName evidence="1">Uncharacterized protein</fullName>
    </submittedName>
</protein>
<name>A0A0D0I345_9BACT</name>
<dbReference type="EMBL" id="JXQK01000086">
    <property type="protein sequence ID" value="KIP60242.1"/>
    <property type="molecule type" value="Genomic_DNA"/>
</dbReference>
<feature type="non-terminal residue" evidence="1">
    <location>
        <position position="265"/>
    </location>
</feature>
<sequence>YDAKVCNYFVDDWIKQGHEVVIVHYRSSFPSLFLKIAKMLPALRKRICGDNTYVNEAVKEYSYDYKGCVAYSIPIFKYIPHGSFAKATLDSQAKSLVEKFKLINFTPDAIIGHFCNPTIGIINRIKPSFPMAKTAIVLHEGSGTIKRIFKENGEKALNSVDAIGFRSVAIKSDITSNFNLRNHQFMCYSGVAASFMEREYNEKVWTADSIKNFMFVGRMSMYKHPQAIPEALHKVYGKDDFSLTFIGKKEAAYQPTQDVCDKYGI</sequence>
<dbReference type="STRING" id="1602171.ST44_11730"/>
<dbReference type="SUPFAM" id="SSF53756">
    <property type="entry name" value="UDP-Glycosyltransferase/glycogen phosphorylase"/>
    <property type="match status" value="1"/>
</dbReference>
<proteinExistence type="predicted"/>
<dbReference type="AlphaFoldDB" id="A0A0D0I345"/>
<dbReference type="RefSeq" id="WP_042520099.1">
    <property type="nucleotide sequence ID" value="NZ_JXQK01000086.1"/>
</dbReference>
<feature type="non-terminal residue" evidence="1">
    <location>
        <position position="1"/>
    </location>
</feature>
<organism evidence="1 2">
    <name type="scientific">Prevotella pectinovora</name>
    <dbReference type="NCBI Taxonomy" id="1602169"/>
    <lineage>
        <taxon>Bacteria</taxon>
        <taxon>Pseudomonadati</taxon>
        <taxon>Bacteroidota</taxon>
        <taxon>Bacteroidia</taxon>
        <taxon>Bacteroidales</taxon>
        <taxon>Prevotellaceae</taxon>
        <taxon>Prevotella</taxon>
    </lineage>
</organism>
<accession>A0A0D0I345</accession>
<dbReference type="Gene3D" id="3.40.50.2000">
    <property type="entry name" value="Glycogen Phosphorylase B"/>
    <property type="match status" value="2"/>
</dbReference>
<evidence type="ECO:0000313" key="2">
    <source>
        <dbReference type="Proteomes" id="UP000032046"/>
    </source>
</evidence>
<dbReference type="Proteomes" id="UP000032046">
    <property type="component" value="Unassembled WGS sequence"/>
</dbReference>
<reference evidence="1 2" key="1">
    <citation type="submission" date="2015-01" db="EMBL/GenBank/DDBJ databases">
        <title>Comparative genomics of non-oral Prevotella species.</title>
        <authorList>
            <person name="Accetto T."/>
            <person name="Nograsek B."/>
            <person name="Avgustin G."/>
        </authorList>
    </citation>
    <scope>NUCLEOTIDE SEQUENCE [LARGE SCALE GENOMIC DNA]</scope>
    <source>
        <strain evidence="1 2">P5-119</strain>
    </source>
</reference>
<gene>
    <name evidence="1" type="ORF">ST44_11730</name>
</gene>
<comment type="caution">
    <text evidence="1">The sequence shown here is derived from an EMBL/GenBank/DDBJ whole genome shotgun (WGS) entry which is preliminary data.</text>
</comment>
<keyword evidence="2" id="KW-1185">Reference proteome</keyword>
<evidence type="ECO:0000313" key="1">
    <source>
        <dbReference type="EMBL" id="KIP60242.1"/>
    </source>
</evidence>